<reference evidence="1 2" key="1">
    <citation type="submission" date="2021-09" db="EMBL/GenBank/DDBJ databases">
        <title>Complete genome sequence of Fifi44.</title>
        <authorList>
            <person name="Kim S.G."/>
            <person name="Park J."/>
            <person name="Roh E."/>
        </authorList>
    </citation>
    <scope>NUCLEOTIDE SEQUENCE [LARGE SCALE GENOMIC DNA]</scope>
</reference>
<evidence type="ECO:0000313" key="2">
    <source>
        <dbReference type="Proteomes" id="UP000827644"/>
    </source>
</evidence>
<dbReference type="Gene3D" id="1.10.10.1190">
    <property type="entry name" value="Antirestriction protein ArdA, domain 3"/>
    <property type="match status" value="1"/>
</dbReference>
<sequence length="186" mass="21607">MDGYSYIRRIESTNHVRDICVRFYGLKSGTDIWLDAQALYQANPLGSVSMATFLRTHCEIEEDVAERIANADWEVVAAEGLCERCLTQPKGFDWEMYEEISDARSDYADEIVLAAIACDVPLSLIQDRYIGEFKDWESFVKERWDELYKDEVPEFLENYIDYDKITVDWKAGGEYSEDNNHFFATS</sequence>
<evidence type="ECO:0000313" key="1">
    <source>
        <dbReference type="EMBL" id="UCR74891.1"/>
    </source>
</evidence>
<dbReference type="InterPro" id="IPR009899">
    <property type="entry name" value="ArdA"/>
</dbReference>
<dbReference type="EMBL" id="OK073976">
    <property type="protein sequence ID" value="UCR74891.1"/>
    <property type="molecule type" value="Genomic_DNA"/>
</dbReference>
<protein>
    <submittedName>
        <fullName evidence="1">Antirestriction protein</fullName>
    </submittedName>
</protein>
<accession>A0AAE8Y1L6</accession>
<name>A0AAE8Y1L6_9CAUD</name>
<keyword evidence="2" id="KW-1185">Reference proteome</keyword>
<dbReference type="Proteomes" id="UP000827644">
    <property type="component" value="Segment"/>
</dbReference>
<gene>
    <name evidence="1" type="ORF">Fifi44_00022</name>
</gene>
<proteinExistence type="predicted"/>
<organism evidence="1 2">
    <name type="scientific">Erwinia phage Fifi44</name>
    <dbReference type="NCBI Taxonomy" id="2876597"/>
    <lineage>
        <taxon>Viruses</taxon>
        <taxon>Duplodnaviria</taxon>
        <taxon>Heunggongvirae</taxon>
        <taxon>Uroviricota</taxon>
        <taxon>Caudoviricetes</taxon>
        <taxon>Chaseviridae</taxon>
        <taxon>Cleopatravirinae</taxon>
        <taxon>Fifivirus</taxon>
        <taxon>Fifivirus fifi44</taxon>
    </lineage>
</organism>
<dbReference type="InterPro" id="IPR041893">
    <property type="entry name" value="ArdA_dom3"/>
</dbReference>
<dbReference type="Pfam" id="PF07275">
    <property type="entry name" value="ArdA"/>
    <property type="match status" value="1"/>
</dbReference>